<dbReference type="OrthoDB" id="10055895at2759"/>
<keyword evidence="3" id="KW-1185">Reference proteome</keyword>
<reference evidence="2" key="1">
    <citation type="submission" date="2019-05" db="EMBL/GenBank/DDBJ databases">
        <title>Annotation for the trematode Paragonimus heterotremus.</title>
        <authorList>
            <person name="Choi Y.-J."/>
        </authorList>
    </citation>
    <scope>NUCLEOTIDE SEQUENCE</scope>
    <source>
        <strain evidence="2">LC</strain>
    </source>
</reference>
<comment type="caution">
    <text evidence="2">The sequence shown here is derived from an EMBL/GenBank/DDBJ whole genome shotgun (WGS) entry which is preliminary data.</text>
</comment>
<proteinExistence type="predicted"/>
<gene>
    <name evidence="2" type="ORF">PHET_07980</name>
</gene>
<dbReference type="PANTHER" id="PTHR14296">
    <property type="entry name" value="REMODELING AND SPACING FACTOR 1"/>
    <property type="match status" value="1"/>
</dbReference>
<sequence length="335" mass="37478">MRGDGIGDEPCELKADLSACLKQQPEFAALCSFIHHFGADLGIYLTFPQLIEFLSLSDGANWRKWETLHIKLLNKLKYRARPERWEPVLGRFLQIHTPNMSDLMDAAERLQHGTSVKSEHATSLAYYSLSAATRTKVLLSLLESQFDRNQGFKDKVNVRPSVDLRFRPLGADVWGRIYWLLKDSEVNVLLYREDTEDETILLICENTNEIRELHDRLKDVCPSEPNLATILASRKRASPSDGRSPLSTGLTSVVTGLITAQIASTESDQIDQKCLLNGLDPEVSRSPPLPSSPSTPPPTPISCTRVPTSFSDIKTQELFLKLENAEAEENTVSSK</sequence>
<evidence type="ECO:0000313" key="2">
    <source>
        <dbReference type="EMBL" id="KAF5399038.1"/>
    </source>
</evidence>
<dbReference type="InterPro" id="IPR028938">
    <property type="entry name" value="Rsf1-like"/>
</dbReference>
<dbReference type="GO" id="GO:0042393">
    <property type="term" value="F:histone binding"/>
    <property type="evidence" value="ECO:0007669"/>
    <property type="project" value="TreeGrafter"/>
</dbReference>
<name>A0A8J4WFP5_9TREM</name>
<dbReference type="GO" id="GO:0031213">
    <property type="term" value="C:RSF complex"/>
    <property type="evidence" value="ECO:0007669"/>
    <property type="project" value="InterPro"/>
</dbReference>
<dbReference type="AlphaFoldDB" id="A0A8J4WFP5"/>
<evidence type="ECO:0000256" key="1">
    <source>
        <dbReference type="SAM" id="MobiDB-lite"/>
    </source>
</evidence>
<feature type="region of interest" description="Disordered" evidence="1">
    <location>
        <begin position="278"/>
        <end position="304"/>
    </location>
</feature>
<feature type="compositionally biased region" description="Pro residues" evidence="1">
    <location>
        <begin position="287"/>
        <end position="300"/>
    </location>
</feature>
<accession>A0A8J4WFP5</accession>
<dbReference type="EMBL" id="LUCH01004415">
    <property type="protein sequence ID" value="KAF5399038.1"/>
    <property type="molecule type" value="Genomic_DNA"/>
</dbReference>
<dbReference type="Proteomes" id="UP000748531">
    <property type="component" value="Unassembled WGS sequence"/>
</dbReference>
<protein>
    <submittedName>
        <fullName evidence="2">Uncharacterized protein</fullName>
    </submittedName>
</protein>
<organism evidence="2 3">
    <name type="scientific">Paragonimus heterotremus</name>
    <dbReference type="NCBI Taxonomy" id="100268"/>
    <lineage>
        <taxon>Eukaryota</taxon>
        <taxon>Metazoa</taxon>
        <taxon>Spiralia</taxon>
        <taxon>Lophotrochozoa</taxon>
        <taxon>Platyhelminthes</taxon>
        <taxon>Trematoda</taxon>
        <taxon>Digenea</taxon>
        <taxon>Plagiorchiida</taxon>
        <taxon>Troglotremata</taxon>
        <taxon>Troglotrematidae</taxon>
        <taxon>Paragonimus</taxon>
    </lineage>
</organism>
<evidence type="ECO:0000313" key="3">
    <source>
        <dbReference type="Proteomes" id="UP000748531"/>
    </source>
</evidence>
<dbReference type="GO" id="GO:0045892">
    <property type="term" value="P:negative regulation of DNA-templated transcription"/>
    <property type="evidence" value="ECO:0007669"/>
    <property type="project" value="TreeGrafter"/>
</dbReference>
<dbReference type="PANTHER" id="PTHR14296:SF16">
    <property type="entry name" value="REMODELING AND SPACING FACTOR 1"/>
    <property type="match status" value="1"/>
</dbReference>